<dbReference type="EMBL" id="BSDE01000011">
    <property type="protein sequence ID" value="GLH75066.1"/>
    <property type="molecule type" value="Genomic_DNA"/>
</dbReference>
<dbReference type="InterPro" id="IPR039448">
    <property type="entry name" value="Beta_helix"/>
</dbReference>
<dbReference type="Gene3D" id="2.60.40.1080">
    <property type="match status" value="4"/>
</dbReference>
<protein>
    <recommendedName>
        <fullName evidence="2">Right handed beta helix domain-containing protein</fullName>
    </recommendedName>
</protein>
<reference evidence="3 4" key="1">
    <citation type="journal article" date="2023" name="Antonie Van Leeuwenhoek">
        <title>Mesoterricola silvestris gen. nov., sp. nov., Mesoterricola sediminis sp. nov., Geothrix oryzae sp. nov., Geothrix edaphica sp. nov., Geothrix rubra sp. nov., and Geothrix limicola sp. nov., six novel members of Acidobacteriota isolated from soils.</title>
        <authorList>
            <person name="Itoh H."/>
            <person name="Sugisawa Y."/>
            <person name="Mise K."/>
            <person name="Xu Z."/>
            <person name="Kuniyasu M."/>
            <person name="Ushijima N."/>
            <person name="Kawano K."/>
            <person name="Kobayashi E."/>
            <person name="Shiratori Y."/>
            <person name="Masuda Y."/>
            <person name="Senoo K."/>
        </authorList>
    </citation>
    <scope>NUCLEOTIDE SEQUENCE [LARGE SCALE GENOMIC DNA]</scope>
    <source>
        <strain evidence="3 4">Red804</strain>
    </source>
</reference>
<dbReference type="SMART" id="SM00710">
    <property type="entry name" value="PbH1"/>
    <property type="match status" value="6"/>
</dbReference>
<sequence length="1220" mass="126702">MRTGFRHATVQGLTIIGVVMSAVSLASASSSITGVSISPTTLSLNVGTQKQFTATVSGKGNYNPNVVWQAQRGTITSTGLYTAPATGGSDLVTALSWQNANYKATSSVTVTAPSTITGVTVSPAVLSLNVGAQQQFSATVSGTGSYNPNVVWQAQRGTITSTGLYTAPATGGSDLVTALAWQNANYKATSSVTVTAPSTITGVTVSPATLSLNVGAQQQFSATVSGTGSYNPNVVWQAQRGTITSAGLYTAPATGGSDVVTALSWQNANYKATSSVTVTAPSTITGVTVSPTTLSLNVGAQQQFSATVSGTGSYNPNVVWQAQRGSITSAGLYTAPATGGSDVVTALSWQNANYQATSSVTVTTSASITGVTVSPATLSMNAGTQNQFSATVSGTGSYSASIIWSAQRGTITSTGLYTAPSTSSTDVVTATSTTDGTKSASSSVTVQAVAAPTGIIVAPNGVAGNPGTLAAPTTLEGARTLIQNASRATAGTLRVLLRGGIYPRSTSFTLGSADSGSSANPVEYDAYPNETPRLIGGVALAGASAHLVDGTDPNWSRLDPSARPLIYVVDLSAYKASLGTLTSRADASGCVNQSMEVFVDGQPLSLARYPKAVDVNAAVIAPQASIRVSGTLSPDVTGDYTYKGQDSRGRAYYQLAKNGDVWSIAASATGPSWYLSNRKDLGGTGTSASWGTWDTFAGPAGAFVAGSGASGTALLSPSDGSDAVPGFMLIRSTNGTTQITAPASRMSLWRASEAMYFGLGYYSWSGSHSAITSLDPTTGSIVLSSSPNYGFRVGQPFFIYNLLEELTAPGECFIDRVNARLYLRPVGDVAPTEILLSTLQTSVVQMSGCQQITWQGVSFEAVKDRLVTATSCQSVSFKNCQFKNAGGYGIYLTGSSNLVEACDFRQLGKGGAWLAGGNRTTLTPSGSLIENCEIQRFGRLFWTYQPGINIDATSMGITAQHNEIHHSPHAAILWGGNANIMRYNLIHDATQWTNDAGVIYTTGRDWGMQGNLIQSNLIRNCGSPLGVYQSGIYVDGVGSGVTVEANILYKAAPLFAIQHNGGRDVHTQYNVCYGQWYGIDISNVAFEVVNNTAGSSWNLLGKLIAVNYQSAPWSPAYPNVAAIPNTWSSIQGTHWLEPEGSVCYGNLQFGSSPDVYRQHNSATSLAAPTSWFSQVGGNLSQVDPLFTDPANLDFSLQAASPMFNIPGFPGIDVTQIGIQH</sequence>
<comment type="caution">
    <text evidence="3">The sequence shown here is derived from an EMBL/GenBank/DDBJ whole genome shotgun (WGS) entry which is preliminary data.</text>
</comment>
<dbReference type="PANTHER" id="PTHR36453">
    <property type="entry name" value="SECRETED PROTEIN-RELATED"/>
    <property type="match status" value="1"/>
</dbReference>
<name>A0ABQ5QLD1_9BACT</name>
<dbReference type="Gene3D" id="2.160.20.10">
    <property type="entry name" value="Single-stranded right-handed beta-helix, Pectin lyase-like"/>
    <property type="match status" value="2"/>
</dbReference>
<keyword evidence="1" id="KW-0732">Signal</keyword>
<dbReference type="InterPro" id="IPR012334">
    <property type="entry name" value="Pectin_lyas_fold"/>
</dbReference>
<dbReference type="InterPro" id="IPR006626">
    <property type="entry name" value="PbH1"/>
</dbReference>
<dbReference type="SUPFAM" id="SSF51126">
    <property type="entry name" value="Pectin lyase-like"/>
    <property type="match status" value="1"/>
</dbReference>
<dbReference type="Pfam" id="PF13229">
    <property type="entry name" value="Beta_helix"/>
    <property type="match status" value="2"/>
</dbReference>
<evidence type="ECO:0000313" key="3">
    <source>
        <dbReference type="EMBL" id="GLH75066.1"/>
    </source>
</evidence>
<keyword evidence="4" id="KW-1185">Reference proteome</keyword>
<accession>A0ABQ5QLD1</accession>
<feature type="domain" description="Right handed beta helix" evidence="2">
    <location>
        <begin position="870"/>
        <end position="936"/>
    </location>
</feature>
<organism evidence="3 4">
    <name type="scientific">Geothrix limicola</name>
    <dbReference type="NCBI Taxonomy" id="2927978"/>
    <lineage>
        <taxon>Bacteria</taxon>
        <taxon>Pseudomonadati</taxon>
        <taxon>Acidobacteriota</taxon>
        <taxon>Holophagae</taxon>
        <taxon>Holophagales</taxon>
        <taxon>Holophagaceae</taxon>
        <taxon>Geothrix</taxon>
    </lineage>
</organism>
<gene>
    <name evidence="3" type="ORF">GETHLI_35690</name>
</gene>
<feature type="domain" description="Right handed beta helix" evidence="2">
    <location>
        <begin position="947"/>
        <end position="1096"/>
    </location>
</feature>
<proteinExistence type="predicted"/>
<feature type="signal peptide" evidence="1">
    <location>
        <begin position="1"/>
        <end position="28"/>
    </location>
</feature>
<dbReference type="Proteomes" id="UP001165069">
    <property type="component" value="Unassembled WGS sequence"/>
</dbReference>
<feature type="chain" id="PRO_5046968679" description="Right handed beta helix domain-containing protein" evidence="1">
    <location>
        <begin position="29"/>
        <end position="1220"/>
    </location>
</feature>
<evidence type="ECO:0000313" key="4">
    <source>
        <dbReference type="Proteomes" id="UP001165069"/>
    </source>
</evidence>
<dbReference type="PANTHER" id="PTHR36453:SF1">
    <property type="entry name" value="RIGHT HANDED BETA HELIX DOMAIN-CONTAINING PROTEIN"/>
    <property type="match status" value="1"/>
</dbReference>
<dbReference type="InterPro" id="IPR011050">
    <property type="entry name" value="Pectin_lyase_fold/virulence"/>
</dbReference>
<evidence type="ECO:0000256" key="1">
    <source>
        <dbReference type="SAM" id="SignalP"/>
    </source>
</evidence>
<evidence type="ECO:0000259" key="2">
    <source>
        <dbReference type="Pfam" id="PF13229"/>
    </source>
</evidence>
<dbReference type="RefSeq" id="WP_285578075.1">
    <property type="nucleotide sequence ID" value="NZ_BSDE01000011.1"/>
</dbReference>